<evidence type="ECO:0000313" key="4">
    <source>
        <dbReference type="Proteomes" id="UP000186096"/>
    </source>
</evidence>
<feature type="transmembrane region" description="Helical" evidence="2">
    <location>
        <begin position="186"/>
        <end position="207"/>
    </location>
</feature>
<accession>A0A1N7BRK9</accession>
<sequence>MDFWATVLVLFRRWYVTFPVFVLVLAGAAGVYVMFPKTFVCSSSLVLTVPRDGGSLPADPKFPNPVTNPLVNVDSGLGLSASILIQGLSSAEVAQKVGVTPGGRTTFKVSNGTTNPELMITLPFVVISAEAPTAQEAHDVVARLGRIAQDKLVEQQRALGAPRATYLRAFEVVPPTTPEEKTGSRLRAACVALAMGLFLSMAAAFAVESWARSRRARRSGAAKPQPSLNGSAYPAGARTESAPLLRR</sequence>
<dbReference type="OrthoDB" id="3522370at2"/>
<keyword evidence="2" id="KW-0812">Transmembrane</keyword>
<keyword evidence="2" id="KW-1133">Transmembrane helix</keyword>
<reference evidence="4" key="1">
    <citation type="submission" date="2017-01" db="EMBL/GenBank/DDBJ databases">
        <authorList>
            <person name="Varghese N."/>
            <person name="Submissions S."/>
        </authorList>
    </citation>
    <scope>NUCLEOTIDE SEQUENCE [LARGE SCALE GENOMIC DNA]</scope>
    <source>
        <strain evidence="4">ATCC 12950</strain>
    </source>
</reference>
<feature type="region of interest" description="Disordered" evidence="1">
    <location>
        <begin position="217"/>
        <end position="247"/>
    </location>
</feature>
<feature type="transmembrane region" description="Helical" evidence="2">
    <location>
        <begin position="14"/>
        <end position="35"/>
    </location>
</feature>
<dbReference type="EMBL" id="FTNI01000010">
    <property type="protein sequence ID" value="SIR53906.1"/>
    <property type="molecule type" value="Genomic_DNA"/>
</dbReference>
<proteinExistence type="predicted"/>
<keyword evidence="2" id="KW-0472">Membrane</keyword>
<name>A0A1N7BRK9_9ACTN</name>
<dbReference type="RefSeq" id="WP_143734323.1">
    <property type="nucleotide sequence ID" value="NZ_FTNI01000010.1"/>
</dbReference>
<protein>
    <submittedName>
        <fullName evidence="3">Capsular polysaccharide biosynthesis protein</fullName>
    </submittedName>
</protein>
<organism evidence="3 4">
    <name type="scientific">Microbispora rosea</name>
    <dbReference type="NCBI Taxonomy" id="58117"/>
    <lineage>
        <taxon>Bacteria</taxon>
        <taxon>Bacillati</taxon>
        <taxon>Actinomycetota</taxon>
        <taxon>Actinomycetes</taxon>
        <taxon>Streptosporangiales</taxon>
        <taxon>Streptosporangiaceae</taxon>
        <taxon>Microbispora</taxon>
    </lineage>
</organism>
<evidence type="ECO:0000256" key="1">
    <source>
        <dbReference type="SAM" id="MobiDB-lite"/>
    </source>
</evidence>
<dbReference type="AlphaFoldDB" id="A0A1N7BRK9"/>
<keyword evidence="4" id="KW-1185">Reference proteome</keyword>
<evidence type="ECO:0000313" key="3">
    <source>
        <dbReference type="EMBL" id="SIR53906.1"/>
    </source>
</evidence>
<evidence type="ECO:0000256" key="2">
    <source>
        <dbReference type="SAM" id="Phobius"/>
    </source>
</evidence>
<dbReference type="STRING" id="58117.SAMN05421833_110134"/>
<dbReference type="Proteomes" id="UP000186096">
    <property type="component" value="Unassembled WGS sequence"/>
</dbReference>
<gene>
    <name evidence="3" type="ORF">SAMN05421833_110134</name>
</gene>